<evidence type="ECO:0000313" key="6">
    <source>
        <dbReference type="EMBL" id="KAL3674848.1"/>
    </source>
</evidence>
<comment type="domain">
    <text evidence="5">The RxLR-dEER motif acts to carry the protein into the host cell cytoplasm through binding to cell surface phosphatidylinositol-3-phosphate.</text>
</comment>
<evidence type="ECO:0000313" key="7">
    <source>
        <dbReference type="Proteomes" id="UP001632037"/>
    </source>
</evidence>
<feature type="signal peptide" evidence="5">
    <location>
        <begin position="1"/>
        <end position="20"/>
    </location>
</feature>
<dbReference type="InterPro" id="IPR031825">
    <property type="entry name" value="RXLR"/>
</dbReference>
<protein>
    <recommendedName>
        <fullName evidence="5">RxLR effector protein</fullName>
    </recommendedName>
</protein>
<keyword evidence="4 5" id="KW-0732">Signal</keyword>
<evidence type="ECO:0000256" key="1">
    <source>
        <dbReference type="ARBA" id="ARBA00004613"/>
    </source>
</evidence>
<name>A0ABD3G6P9_9STRA</name>
<evidence type="ECO:0000256" key="3">
    <source>
        <dbReference type="ARBA" id="ARBA00022525"/>
    </source>
</evidence>
<comment type="function">
    <text evidence="5">Effector that suppresses plant defense responses during pathogen infection.</text>
</comment>
<feature type="chain" id="PRO_5044988606" description="RxLR effector protein" evidence="5">
    <location>
        <begin position="21"/>
        <end position="136"/>
    </location>
</feature>
<gene>
    <name evidence="6" type="ORF">V7S43_000773</name>
</gene>
<proteinExistence type="inferred from homology"/>
<dbReference type="Pfam" id="PF16810">
    <property type="entry name" value="RXLR"/>
    <property type="match status" value="1"/>
</dbReference>
<dbReference type="AlphaFoldDB" id="A0ABD3G6P9"/>
<comment type="subcellular location">
    <subcellularLocation>
        <location evidence="1 5">Secreted</location>
    </subcellularLocation>
</comment>
<keyword evidence="7" id="KW-1185">Reference proteome</keyword>
<dbReference type="EMBL" id="JBIMZQ010000001">
    <property type="protein sequence ID" value="KAL3674848.1"/>
    <property type="molecule type" value="Genomic_DNA"/>
</dbReference>
<accession>A0ABD3G6P9</accession>
<organism evidence="6 7">
    <name type="scientific">Phytophthora oleae</name>
    <dbReference type="NCBI Taxonomy" id="2107226"/>
    <lineage>
        <taxon>Eukaryota</taxon>
        <taxon>Sar</taxon>
        <taxon>Stramenopiles</taxon>
        <taxon>Oomycota</taxon>
        <taxon>Peronosporomycetes</taxon>
        <taxon>Peronosporales</taxon>
        <taxon>Peronosporaceae</taxon>
        <taxon>Phytophthora</taxon>
    </lineage>
</organism>
<reference evidence="6 7" key="1">
    <citation type="submission" date="2024-09" db="EMBL/GenBank/DDBJ databases">
        <title>Genome sequencing and assembly of Phytophthora oleae, isolate VK10A, causative agent of rot of olive drupes.</title>
        <authorList>
            <person name="Conti Taguali S."/>
            <person name="Riolo M."/>
            <person name="La Spada F."/>
            <person name="Cacciola S.O."/>
            <person name="Dionisio G."/>
        </authorList>
    </citation>
    <scope>NUCLEOTIDE SEQUENCE [LARGE SCALE GENOMIC DNA]</scope>
    <source>
        <strain evidence="6 7">VK10A</strain>
    </source>
</reference>
<evidence type="ECO:0000256" key="5">
    <source>
        <dbReference type="RuleBase" id="RU367124"/>
    </source>
</evidence>
<comment type="caution">
    <text evidence="6">The sequence shown here is derived from an EMBL/GenBank/DDBJ whole genome shotgun (WGS) entry which is preliminary data.</text>
</comment>
<dbReference type="Proteomes" id="UP001632037">
    <property type="component" value="Unassembled WGS sequence"/>
</dbReference>
<sequence>MQLGYVAVIAAAILVTWVNATPTTSGYEQTTDAFTEQSQLLRSEGDIGAGKRLLRIHNAKEGTTGENEEERGVWETAKTRVNLKKWFLKKRVPEYVRQKLQVPPSGGAMFAHANYKYYMEYLERYNNYYRIMKYNS</sequence>
<keyword evidence="3 5" id="KW-0964">Secreted</keyword>
<comment type="similarity">
    <text evidence="2 5">Belongs to the RxLR effector family.</text>
</comment>
<evidence type="ECO:0000256" key="4">
    <source>
        <dbReference type="ARBA" id="ARBA00022729"/>
    </source>
</evidence>
<evidence type="ECO:0000256" key="2">
    <source>
        <dbReference type="ARBA" id="ARBA00010400"/>
    </source>
</evidence>